<dbReference type="InterPro" id="IPR011990">
    <property type="entry name" value="TPR-like_helical_dom_sf"/>
</dbReference>
<accession>A0A7Y9J668</accession>
<dbReference type="Pfam" id="PF14561">
    <property type="entry name" value="TPR_20"/>
    <property type="match status" value="1"/>
</dbReference>
<comment type="similarity">
    <text evidence="1">Belongs to the thioredoxin family.</text>
</comment>
<reference evidence="5 6" key="1">
    <citation type="submission" date="2020-07" db="EMBL/GenBank/DDBJ databases">
        <title>Sequencing the genomes of 1000 actinobacteria strains.</title>
        <authorList>
            <person name="Klenk H.-P."/>
        </authorList>
    </citation>
    <scope>NUCLEOTIDE SEQUENCE [LARGE SCALE GENOMIC DNA]</scope>
    <source>
        <strain evidence="5 6">DSM 45772</strain>
    </source>
</reference>
<dbReference type="InterPro" id="IPR036249">
    <property type="entry name" value="Thioredoxin-like_sf"/>
</dbReference>
<name>A0A7Y9J668_9PSEU</name>
<dbReference type="InterPro" id="IPR013766">
    <property type="entry name" value="Thioredoxin_domain"/>
</dbReference>
<gene>
    <name evidence="5" type="ORF">BJ983_002843</name>
</gene>
<dbReference type="CDD" id="cd02956">
    <property type="entry name" value="ybbN"/>
    <property type="match status" value="1"/>
</dbReference>
<evidence type="ECO:0000256" key="1">
    <source>
        <dbReference type="ARBA" id="ARBA00008987"/>
    </source>
</evidence>
<organism evidence="5 6">
    <name type="scientific">Actinomycetospora corticicola</name>
    <dbReference type="NCBI Taxonomy" id="663602"/>
    <lineage>
        <taxon>Bacteria</taxon>
        <taxon>Bacillati</taxon>
        <taxon>Actinomycetota</taxon>
        <taxon>Actinomycetes</taxon>
        <taxon>Pseudonocardiales</taxon>
        <taxon>Pseudonocardiaceae</taxon>
        <taxon>Actinomycetospora</taxon>
    </lineage>
</organism>
<feature type="region of interest" description="Disordered" evidence="3">
    <location>
        <begin position="26"/>
        <end position="58"/>
    </location>
</feature>
<dbReference type="PANTHER" id="PTHR45663">
    <property type="entry name" value="GEO12009P1"/>
    <property type="match status" value="1"/>
</dbReference>
<dbReference type="Gene3D" id="3.40.30.10">
    <property type="entry name" value="Glutaredoxin"/>
    <property type="match status" value="1"/>
</dbReference>
<comment type="caution">
    <text evidence="5">The sequence shown here is derived from an EMBL/GenBank/DDBJ whole genome shotgun (WGS) entry which is preliminary data.</text>
</comment>
<evidence type="ECO:0000313" key="5">
    <source>
        <dbReference type="EMBL" id="NYD36741.1"/>
    </source>
</evidence>
<dbReference type="PROSITE" id="PS51352">
    <property type="entry name" value="THIOREDOXIN_2"/>
    <property type="match status" value="1"/>
</dbReference>
<dbReference type="Pfam" id="PF00085">
    <property type="entry name" value="Thioredoxin"/>
    <property type="match status" value="1"/>
</dbReference>
<dbReference type="SUPFAM" id="SSF48452">
    <property type="entry name" value="TPR-like"/>
    <property type="match status" value="1"/>
</dbReference>
<feature type="compositionally biased region" description="Pro residues" evidence="3">
    <location>
        <begin position="44"/>
        <end position="54"/>
    </location>
</feature>
<proteinExistence type="inferred from homology"/>
<keyword evidence="6" id="KW-1185">Reference proteome</keyword>
<dbReference type="SUPFAM" id="SSF52833">
    <property type="entry name" value="Thioredoxin-like"/>
    <property type="match status" value="1"/>
</dbReference>
<evidence type="ECO:0000259" key="4">
    <source>
        <dbReference type="PROSITE" id="PS51352"/>
    </source>
</evidence>
<dbReference type="AlphaFoldDB" id="A0A7Y9J668"/>
<sequence>MARPDPRQAAQAAALSSAMAGAVDLSGLKARAEQRSTQQARPATPTPPPDPGQAPAPAAGSFVVDVTEDTFQDEVLERSMTVPVVVDLWAEWCQPCKQLSPTLEKLAAEGNGSWILAKVDVDANPRIAQMFQVQSIPTVHVVVAQQPVTSFSGVQPEEQLRGWIAQILDALRDRMPGIAEAEARGPATGAAEPEPEPEDPRFVAAEDALERGDYDAAVAAYEQILAVEPANAEAQAALAQVRFMARAESADPSAIAAADASPDDVAAQKAAADAELAGGQVEAAFDRLVKTVQRTAAEDRDAAREHLVSLFELFAPDDPRVTTARRALARALY</sequence>
<dbReference type="GO" id="GO:0015035">
    <property type="term" value="F:protein-disulfide reductase activity"/>
    <property type="evidence" value="ECO:0007669"/>
    <property type="project" value="TreeGrafter"/>
</dbReference>
<dbReference type="Proteomes" id="UP000535890">
    <property type="component" value="Unassembled WGS sequence"/>
</dbReference>
<evidence type="ECO:0000313" key="6">
    <source>
        <dbReference type="Proteomes" id="UP000535890"/>
    </source>
</evidence>
<feature type="domain" description="Thioredoxin" evidence="4">
    <location>
        <begin position="42"/>
        <end position="169"/>
    </location>
</feature>
<evidence type="ECO:0000256" key="3">
    <source>
        <dbReference type="SAM" id="MobiDB-lite"/>
    </source>
</evidence>
<dbReference type="EMBL" id="JACCBN010000001">
    <property type="protein sequence ID" value="NYD36741.1"/>
    <property type="molecule type" value="Genomic_DNA"/>
</dbReference>
<dbReference type="Gene3D" id="1.25.40.10">
    <property type="entry name" value="Tetratricopeptide repeat domain"/>
    <property type="match status" value="1"/>
</dbReference>
<dbReference type="GO" id="GO:0005737">
    <property type="term" value="C:cytoplasm"/>
    <property type="evidence" value="ECO:0007669"/>
    <property type="project" value="TreeGrafter"/>
</dbReference>
<keyword evidence="2" id="KW-0676">Redox-active center</keyword>
<evidence type="ECO:0000256" key="2">
    <source>
        <dbReference type="ARBA" id="ARBA00023284"/>
    </source>
</evidence>
<dbReference type="GO" id="GO:0006950">
    <property type="term" value="P:response to stress"/>
    <property type="evidence" value="ECO:0007669"/>
    <property type="project" value="UniProtKB-ARBA"/>
</dbReference>
<dbReference type="PANTHER" id="PTHR45663:SF11">
    <property type="entry name" value="GEO12009P1"/>
    <property type="match status" value="1"/>
</dbReference>
<protein>
    <submittedName>
        <fullName evidence="5">Putative thioredoxin</fullName>
    </submittedName>
</protein>